<accession>A0ABN1WGY5</accession>
<evidence type="ECO:0000256" key="1">
    <source>
        <dbReference type="SAM" id="MobiDB-lite"/>
    </source>
</evidence>
<feature type="region of interest" description="Disordered" evidence="1">
    <location>
        <begin position="1"/>
        <end position="75"/>
    </location>
</feature>
<feature type="compositionally biased region" description="Basic and acidic residues" evidence="1">
    <location>
        <begin position="22"/>
        <end position="31"/>
    </location>
</feature>
<dbReference type="EMBL" id="BAAALF010000081">
    <property type="protein sequence ID" value="GAA1247992.1"/>
    <property type="molecule type" value="Genomic_DNA"/>
</dbReference>
<gene>
    <name evidence="2" type="ORF">GCM10009665_43640</name>
</gene>
<evidence type="ECO:0000313" key="3">
    <source>
        <dbReference type="Proteomes" id="UP001500037"/>
    </source>
</evidence>
<name>A0ABN1WGY5_9ACTN</name>
<dbReference type="RefSeq" id="WP_344443556.1">
    <property type="nucleotide sequence ID" value="NZ_BAAALF010000081.1"/>
</dbReference>
<keyword evidence="3" id="KW-1185">Reference proteome</keyword>
<proteinExistence type="predicted"/>
<evidence type="ECO:0000313" key="2">
    <source>
        <dbReference type="EMBL" id="GAA1247992.1"/>
    </source>
</evidence>
<reference evidence="2 3" key="1">
    <citation type="journal article" date="2019" name="Int. J. Syst. Evol. Microbiol.">
        <title>The Global Catalogue of Microorganisms (GCM) 10K type strain sequencing project: providing services to taxonomists for standard genome sequencing and annotation.</title>
        <authorList>
            <consortium name="The Broad Institute Genomics Platform"/>
            <consortium name="The Broad Institute Genome Sequencing Center for Infectious Disease"/>
            <person name="Wu L."/>
            <person name="Ma J."/>
        </authorList>
    </citation>
    <scope>NUCLEOTIDE SEQUENCE [LARGE SCALE GENOMIC DNA]</scope>
    <source>
        <strain evidence="2 3">JCM 13004</strain>
    </source>
</reference>
<comment type="caution">
    <text evidence="2">The sequence shown here is derived from an EMBL/GenBank/DDBJ whole genome shotgun (WGS) entry which is preliminary data.</text>
</comment>
<organism evidence="2 3">
    <name type="scientific">Kitasatospora nipponensis</name>
    <dbReference type="NCBI Taxonomy" id="258049"/>
    <lineage>
        <taxon>Bacteria</taxon>
        <taxon>Bacillati</taxon>
        <taxon>Actinomycetota</taxon>
        <taxon>Actinomycetes</taxon>
        <taxon>Kitasatosporales</taxon>
        <taxon>Streptomycetaceae</taxon>
        <taxon>Kitasatospora</taxon>
    </lineage>
</organism>
<dbReference type="Proteomes" id="UP001500037">
    <property type="component" value="Unassembled WGS sequence"/>
</dbReference>
<sequence length="75" mass="8183">MAGQDEQARQGEPVQVAQEAPADQRRADAHKVAKLVFKDPLSQQTSDDTDSGWGESGAGRGLDWYLSQRPPHHGD</sequence>
<protein>
    <submittedName>
        <fullName evidence="2">Uncharacterized protein</fullName>
    </submittedName>
</protein>